<sequence length="780" mass="83594">MSQDEASRTKTLEWVSRKINQTFVALVGRNRFSLSQLIAGGNLVVTDGGDAVDPAGAGPYPPNIQQLPAGASAAGRAYYGQYGNLLCGMVFYDAAGGANSGVVAGNGTLPFVSGISALISTMKPQVQAAGAAGTATFPSTGRGLADRRLKLWDDLQGGLTPDRSMLFAFNQLLAKYIAVFYDAASGKIYRSLIDGFANGSFSRAVMTPGYSLPDLFRSGAGDVFGIRGDPTGSGVLCESLGLILQRLATDINPATQISDHLVSTLSELPNFIRDSFRANLPAFIKLFELVQQQGEFYKQLLAQTGIQAGRWRTPSSAGFAVLGQPIVATGDPLTEIKVVVNANTVTDQNTFAYSNGSTVNSIRALVECPSASAEVKETLVQVIDGIAAGCYSISNAAAEVLRELADEPLYLQTYENSIQDYVARYGKTPLMPLSSALTFLRNLNARNVSNDDRFFPEHSIGDQAFKLMYGTRKMLGRPKSKFSLADAPGVHATLDAYNASAPSREKIDTGRLEQFLTNTVSALRFIVDTRFFRAILAPVEPANLAAGVGGPASIFRVPLTGLGTGILVTGDGANAAFSVRATPQDTLGITESSYQDQALKKISDVVGDGAVTLGQNRAREWIYNIIDMNIIPVNVHALMRGIPLAPLYNYVFTFEQMACLLLGETVGRIENANIDQNHAEGVKNTRQMILKLIIDPYAEVPISSFGGMAQLYKNGSNGLIQRIFRGDDSLMMGRPKFLSDQLYNKALFGSLIPTPYGFDETGPPGASRMEAGYRASSIRI</sequence>
<reference evidence="1 2" key="1">
    <citation type="journal article" date="2021" name="Elife">
        <title>Chloroplast acquisition without the gene transfer in kleptoplastic sea slugs, Plakobranchus ocellatus.</title>
        <authorList>
            <person name="Maeda T."/>
            <person name="Takahashi S."/>
            <person name="Yoshida T."/>
            <person name="Shimamura S."/>
            <person name="Takaki Y."/>
            <person name="Nagai Y."/>
            <person name="Toyoda A."/>
            <person name="Suzuki Y."/>
            <person name="Arimoto A."/>
            <person name="Ishii H."/>
            <person name="Satoh N."/>
            <person name="Nishiyama T."/>
            <person name="Hasebe M."/>
            <person name="Maruyama T."/>
            <person name="Minagawa J."/>
            <person name="Obokata J."/>
            <person name="Shigenobu S."/>
        </authorList>
    </citation>
    <scope>NUCLEOTIDE SEQUENCE [LARGE SCALE GENOMIC DNA]</scope>
</reference>
<accession>A0AAV4GRQ3</accession>
<dbReference type="AlphaFoldDB" id="A0AAV4GRQ3"/>
<dbReference type="Proteomes" id="UP000762676">
    <property type="component" value="Unassembled WGS sequence"/>
</dbReference>
<evidence type="ECO:0000313" key="1">
    <source>
        <dbReference type="EMBL" id="GFR88493.1"/>
    </source>
</evidence>
<dbReference type="EMBL" id="BMAT01005164">
    <property type="protein sequence ID" value="GFR88493.1"/>
    <property type="molecule type" value="Genomic_DNA"/>
</dbReference>
<organism evidence="1 2">
    <name type="scientific">Elysia marginata</name>
    <dbReference type="NCBI Taxonomy" id="1093978"/>
    <lineage>
        <taxon>Eukaryota</taxon>
        <taxon>Metazoa</taxon>
        <taxon>Spiralia</taxon>
        <taxon>Lophotrochozoa</taxon>
        <taxon>Mollusca</taxon>
        <taxon>Gastropoda</taxon>
        <taxon>Heterobranchia</taxon>
        <taxon>Euthyneura</taxon>
        <taxon>Panpulmonata</taxon>
        <taxon>Sacoglossa</taxon>
        <taxon>Placobranchoidea</taxon>
        <taxon>Plakobranchidae</taxon>
        <taxon>Elysia</taxon>
    </lineage>
</organism>
<gene>
    <name evidence="1" type="ORF">ElyMa_002519400</name>
</gene>
<evidence type="ECO:0000313" key="2">
    <source>
        <dbReference type="Proteomes" id="UP000762676"/>
    </source>
</evidence>
<proteinExistence type="predicted"/>
<feature type="non-terminal residue" evidence="1">
    <location>
        <position position="780"/>
    </location>
</feature>
<keyword evidence="2" id="KW-1185">Reference proteome</keyword>
<protein>
    <submittedName>
        <fullName evidence="1">Polyprotein pp220</fullName>
    </submittedName>
</protein>
<comment type="caution">
    <text evidence="1">The sequence shown here is derived from an EMBL/GenBank/DDBJ whole genome shotgun (WGS) entry which is preliminary data.</text>
</comment>
<name>A0AAV4GRQ3_9GAST</name>